<dbReference type="VEuPathDB" id="VectorBase:GMOY003751"/>
<name>A0A1B0FIX8_GLOMM</name>
<dbReference type="InterPro" id="IPR012132">
    <property type="entry name" value="GMC_OxRdtase"/>
</dbReference>
<dbReference type="Proteomes" id="UP000092444">
    <property type="component" value="Unassembled WGS sequence"/>
</dbReference>
<dbReference type="EMBL" id="CCAG010013550">
    <property type="status" value="NOT_ANNOTATED_CDS"/>
    <property type="molecule type" value="Genomic_DNA"/>
</dbReference>
<proteinExistence type="inferred from homology"/>
<dbReference type="GO" id="GO:0050660">
    <property type="term" value="F:flavin adenine dinucleotide binding"/>
    <property type="evidence" value="ECO:0007669"/>
    <property type="project" value="InterPro"/>
</dbReference>
<keyword evidence="4" id="KW-1185">Reference proteome</keyword>
<protein>
    <recommendedName>
        <fullName evidence="2">Glucose-methanol-choline oxidoreductase N-terminal domain-containing protein</fullName>
    </recommendedName>
</protein>
<dbReference type="InterPro" id="IPR000172">
    <property type="entry name" value="GMC_OxRdtase_N"/>
</dbReference>
<dbReference type="PANTHER" id="PTHR11552:SF158">
    <property type="entry name" value="GH23626P-RELATED"/>
    <property type="match status" value="1"/>
</dbReference>
<dbReference type="STRING" id="37546.A0A1B0FIX8"/>
<reference evidence="3" key="1">
    <citation type="submission" date="2020-05" db="UniProtKB">
        <authorList>
            <consortium name="EnsemblMetazoa"/>
        </authorList>
    </citation>
    <scope>IDENTIFICATION</scope>
    <source>
        <strain evidence="3">Yale</strain>
    </source>
</reference>
<dbReference type="Pfam" id="PF05199">
    <property type="entry name" value="GMC_oxred_C"/>
    <property type="match status" value="2"/>
</dbReference>
<accession>A0A1B0FIX8</accession>
<dbReference type="PhylomeDB" id="A0A1B0FIX8"/>
<evidence type="ECO:0000313" key="3">
    <source>
        <dbReference type="EnsemblMetazoa" id="GMOY003751-PA"/>
    </source>
</evidence>
<dbReference type="AlphaFoldDB" id="A0A1B0FIX8"/>
<feature type="domain" description="Glucose-methanol-choline oxidoreductase N-terminal" evidence="2">
    <location>
        <begin position="316"/>
        <end position="330"/>
    </location>
</feature>
<dbReference type="Gene3D" id="3.30.560.10">
    <property type="entry name" value="Glucose Oxidase, domain 3"/>
    <property type="match status" value="2"/>
</dbReference>
<evidence type="ECO:0000313" key="4">
    <source>
        <dbReference type="Proteomes" id="UP000092444"/>
    </source>
</evidence>
<comment type="similarity">
    <text evidence="1">Belongs to the GMC oxidoreductase family.</text>
</comment>
<dbReference type="InterPro" id="IPR007867">
    <property type="entry name" value="GMC_OxRtase_C"/>
</dbReference>
<sequence length="1196" mass="135082">MLKIFVRIPLAGCLTFIICLFAFSWAQERNVILEGIDFLIRGGNDANLENYDNTIAIEGEYDFIVVGAGTAGCALAARLSENPKWKVLLLEAGGPESLVMDIPIVAHYLQLGEMNWKYRTQPSQQACLAMNNNRCNWPRGKVMGGSSVLNYMMYTRGNRRDYDRWAELGNDGWSYKDVLPYFKKYEGSTVPDAEPQYVGRNGPVRVSYVNWRSKIADAFVEAAQQDGLKYRDYNGKIQNGVSYLHTTTYNATRWSSNRSYLYPIKGLRPNLHVKKRALVSKVLINPETKTAYGVEVQTDGKSYKIMARREVIVSAGAINTPQLLMLSGVGPSKHLKEMGIKPIANLAVGYNLQDHTAPAVTFTTNATSLHFEDFSESTWLYRFNRQEGPYGSPGGCEAIAFWDLGHPDAVDGWPDIELFLVGGSMSANPAISRGFGLKRSIYNSMFAEIEDRNIDAFMVFPMILRPKSRGRIMLKSTDPFKYPLIYANYFSHPYDVDISVKGLLKAISLTERSGFKKINAKLWDRLIPTCSQFPYKSRAYWECYVKHFTFTIYHYSGTAKMGPKSDRSAVVDPRLRVHGIRNLRVADASIMPEIMSGHPNGPDRNFILETIDFLIRGQNDVNLENHDNIINMDGEYDFIIVGAGTAGCTLAARLSENPKWKILLLEAGGPERLIMDVPIVAHFLQLGEMNWKYRTQPSQQACLAMNNNRCNWPRGKVMGGSSVLNYMIYTRGNRRDYDRWAEMGNEGWSFMDVLPYFKKYEGSTVPDAEPEYVGRNGPVKVSYVNWRSKIADAFVEAAQQDGLKYRDYNGEIQTGVSYLHTTTFNATRWSSNRAYLYPIKGKRPNLHVKKNALVTKVLIAPETKTAYGVEIQADGKRHKILTRREVILSAGAINTPQLLMLSGVGPAKHLKEMNIKPLADLAVGYNLQDHTAAAITFTTNMTSLHFEDFAEPTLMNRFNRNEGPYGSPGGCETIGFWKLEHPDTDDDFPDIEIFLVGGSMASNPAISRAFGLKKLIYDSMFAEIEDQRMDAFMLFPMILRPKSRGRVMLKSTDPFKYPLIYANYFAHPYDVDISVKGLLKAISLMDLPSFKKINGKLWDRVIPTCNKYPYKSHEYWECYVKHFTVTIYHYSGTAKMGPKTDRSAVVDPRLNVYGIRNLRVVDASIIPEIMSGHPNGPVFMIAEKAADMIKQDYGFI</sequence>
<feature type="domain" description="Glucose-methanol-choline oxidoreductase N-terminal" evidence="2">
    <location>
        <begin position="891"/>
        <end position="905"/>
    </location>
</feature>
<dbReference type="SUPFAM" id="SSF51905">
    <property type="entry name" value="FAD/NAD(P)-binding domain"/>
    <property type="match status" value="2"/>
</dbReference>
<dbReference type="PANTHER" id="PTHR11552">
    <property type="entry name" value="GLUCOSE-METHANOL-CHOLINE GMC OXIDOREDUCTASE"/>
    <property type="match status" value="1"/>
</dbReference>
<dbReference type="GO" id="GO:0016614">
    <property type="term" value="F:oxidoreductase activity, acting on CH-OH group of donors"/>
    <property type="evidence" value="ECO:0007669"/>
    <property type="project" value="InterPro"/>
</dbReference>
<dbReference type="SUPFAM" id="SSF54373">
    <property type="entry name" value="FAD-linked reductases, C-terminal domain"/>
    <property type="match status" value="2"/>
</dbReference>
<dbReference type="InterPro" id="IPR036188">
    <property type="entry name" value="FAD/NAD-bd_sf"/>
</dbReference>
<evidence type="ECO:0000259" key="2">
    <source>
        <dbReference type="PROSITE" id="PS00624"/>
    </source>
</evidence>
<organism evidence="3 4">
    <name type="scientific">Glossina morsitans morsitans</name>
    <name type="common">Savannah tsetse fly</name>
    <dbReference type="NCBI Taxonomy" id="37546"/>
    <lineage>
        <taxon>Eukaryota</taxon>
        <taxon>Metazoa</taxon>
        <taxon>Ecdysozoa</taxon>
        <taxon>Arthropoda</taxon>
        <taxon>Hexapoda</taxon>
        <taxon>Insecta</taxon>
        <taxon>Pterygota</taxon>
        <taxon>Neoptera</taxon>
        <taxon>Endopterygota</taxon>
        <taxon>Diptera</taxon>
        <taxon>Brachycera</taxon>
        <taxon>Muscomorpha</taxon>
        <taxon>Hippoboscoidea</taxon>
        <taxon>Glossinidae</taxon>
        <taxon>Glossina</taxon>
    </lineage>
</organism>
<dbReference type="Gene3D" id="3.50.50.60">
    <property type="entry name" value="FAD/NAD(P)-binding domain"/>
    <property type="match status" value="2"/>
</dbReference>
<dbReference type="PROSITE" id="PS00624">
    <property type="entry name" value="GMC_OXRED_2"/>
    <property type="match status" value="2"/>
</dbReference>
<evidence type="ECO:0000256" key="1">
    <source>
        <dbReference type="ARBA" id="ARBA00010790"/>
    </source>
</evidence>
<dbReference type="Pfam" id="PF00732">
    <property type="entry name" value="GMC_oxred_N"/>
    <property type="match status" value="2"/>
</dbReference>
<dbReference type="EnsemblMetazoa" id="GMOY003751-RA">
    <property type="protein sequence ID" value="GMOY003751-PA"/>
    <property type="gene ID" value="GMOY003751"/>
</dbReference>